<evidence type="ECO:0000313" key="2">
    <source>
        <dbReference type="Proteomes" id="UP001589627"/>
    </source>
</evidence>
<organism evidence="1 2">
    <name type="scientific">Actinoallomurus acaciae</name>
    <dbReference type="NCBI Taxonomy" id="502577"/>
    <lineage>
        <taxon>Bacteria</taxon>
        <taxon>Bacillati</taxon>
        <taxon>Actinomycetota</taxon>
        <taxon>Actinomycetes</taxon>
        <taxon>Streptosporangiales</taxon>
        <taxon>Thermomonosporaceae</taxon>
        <taxon>Actinoallomurus</taxon>
    </lineage>
</organism>
<accession>A0ABV5YUR1</accession>
<dbReference type="Proteomes" id="UP001589627">
    <property type="component" value="Unassembled WGS sequence"/>
</dbReference>
<reference evidence="1 2" key="1">
    <citation type="submission" date="2024-09" db="EMBL/GenBank/DDBJ databases">
        <authorList>
            <person name="Sun Q."/>
            <person name="Mori K."/>
        </authorList>
    </citation>
    <scope>NUCLEOTIDE SEQUENCE [LARGE SCALE GENOMIC DNA]</scope>
    <source>
        <strain evidence="1 2">TBRC 0563</strain>
    </source>
</reference>
<keyword evidence="2" id="KW-1185">Reference proteome</keyword>
<gene>
    <name evidence="1" type="ORF">ACFFNX_42445</name>
</gene>
<protein>
    <submittedName>
        <fullName evidence="1">Uncharacterized protein</fullName>
    </submittedName>
</protein>
<dbReference type="RefSeq" id="WP_378211915.1">
    <property type="nucleotide sequence ID" value="NZ_JBHLZP010000583.1"/>
</dbReference>
<dbReference type="EMBL" id="JBHLZP010000583">
    <property type="protein sequence ID" value="MFB9838827.1"/>
    <property type="molecule type" value="Genomic_DNA"/>
</dbReference>
<sequence length="51" mass="5506">MSVAGREAERLGLSGSLRRCFRGAPRMTAAEVETVLFKSPAAEARRIVETA</sequence>
<comment type="caution">
    <text evidence="1">The sequence shown here is derived from an EMBL/GenBank/DDBJ whole genome shotgun (WGS) entry which is preliminary data.</text>
</comment>
<proteinExistence type="predicted"/>
<evidence type="ECO:0000313" key="1">
    <source>
        <dbReference type="EMBL" id="MFB9838827.1"/>
    </source>
</evidence>
<name>A0ABV5YUR1_9ACTN</name>